<dbReference type="InterPro" id="IPR003016">
    <property type="entry name" value="2-oxoA_DH_lipoyl-BS"/>
</dbReference>
<evidence type="ECO:0000256" key="5">
    <source>
        <dbReference type="ARBA" id="ARBA00023315"/>
    </source>
</evidence>
<evidence type="ECO:0000259" key="6">
    <source>
        <dbReference type="PROSITE" id="PS50968"/>
    </source>
</evidence>
<evidence type="ECO:0000256" key="4">
    <source>
        <dbReference type="ARBA" id="ARBA00022823"/>
    </source>
</evidence>
<dbReference type="GO" id="GO:0005737">
    <property type="term" value="C:cytoplasm"/>
    <property type="evidence" value="ECO:0007669"/>
    <property type="project" value="TreeGrafter"/>
</dbReference>
<dbReference type="GO" id="GO:0016407">
    <property type="term" value="F:acetyltransferase activity"/>
    <property type="evidence" value="ECO:0007669"/>
    <property type="project" value="TreeGrafter"/>
</dbReference>
<feature type="domain" description="Lipoyl-binding" evidence="6">
    <location>
        <begin position="1"/>
        <end position="74"/>
    </location>
</feature>
<dbReference type="SUPFAM" id="SSF51230">
    <property type="entry name" value="Single hybrid motif"/>
    <property type="match status" value="1"/>
</dbReference>
<dbReference type="CDD" id="cd06849">
    <property type="entry name" value="lipoyl_domain"/>
    <property type="match status" value="1"/>
</dbReference>
<dbReference type="InterPro" id="IPR011053">
    <property type="entry name" value="Single_hybrid_motif"/>
</dbReference>
<evidence type="ECO:0000256" key="1">
    <source>
        <dbReference type="ARBA" id="ARBA00001938"/>
    </source>
</evidence>
<dbReference type="RefSeq" id="WP_341776746.1">
    <property type="nucleotide sequence ID" value="NZ_SMZO01000022.1"/>
</dbReference>
<keyword evidence="3" id="KW-0808">Transferase</keyword>
<dbReference type="Pfam" id="PF00364">
    <property type="entry name" value="Biotin_lipoyl"/>
    <property type="match status" value="1"/>
</dbReference>
<evidence type="ECO:0000313" key="8">
    <source>
        <dbReference type="Proteomes" id="UP000294562"/>
    </source>
</evidence>
<dbReference type="InterPro" id="IPR000089">
    <property type="entry name" value="Biotin_lipoyl"/>
</dbReference>
<reference evidence="7 8" key="1">
    <citation type="submission" date="2019-03" db="EMBL/GenBank/DDBJ databases">
        <title>Rhodobacteraceae bacterium SM1902, a new member of the family Rhodobacteraceae isolated from Yantai.</title>
        <authorList>
            <person name="Sun Y."/>
        </authorList>
    </citation>
    <scope>NUCLEOTIDE SEQUENCE [LARGE SCALE GENOMIC DNA]</scope>
    <source>
        <strain evidence="7 8">SM1902</strain>
    </source>
</reference>
<comment type="subunit">
    <text evidence="2">Forms a 24-polypeptide structural core with octahedral symmetry.</text>
</comment>
<feature type="non-terminal residue" evidence="7">
    <location>
        <position position="83"/>
    </location>
</feature>
<dbReference type="Gene3D" id="2.40.50.100">
    <property type="match status" value="1"/>
</dbReference>
<comment type="caution">
    <text evidence="7">The sequence shown here is derived from an EMBL/GenBank/DDBJ whole genome shotgun (WGS) entry which is preliminary data.</text>
</comment>
<dbReference type="GO" id="GO:0031405">
    <property type="term" value="F:lipoic acid binding"/>
    <property type="evidence" value="ECO:0007669"/>
    <property type="project" value="TreeGrafter"/>
</dbReference>
<evidence type="ECO:0000256" key="2">
    <source>
        <dbReference type="ARBA" id="ARBA00011484"/>
    </source>
</evidence>
<dbReference type="FunFam" id="2.40.50.100:FF:000009">
    <property type="entry name" value="Acetyltransferase component of pyruvate dehydrogenase complex"/>
    <property type="match status" value="1"/>
</dbReference>
<dbReference type="PANTHER" id="PTHR43178:SF2">
    <property type="entry name" value="DIHYDROLIPOYLLYSINE-RESIDUE ACETYLTRANSFERASE COMPONENT OF PYRUVATE DEHYDROGENASE COMPLEX"/>
    <property type="match status" value="1"/>
</dbReference>
<protein>
    <submittedName>
        <fullName evidence="7">Dihydrolipoyl dehydrogenase</fullName>
    </submittedName>
</protein>
<dbReference type="PROSITE" id="PS50968">
    <property type="entry name" value="BIOTINYL_LIPOYL"/>
    <property type="match status" value="1"/>
</dbReference>
<proteinExistence type="predicted"/>
<keyword evidence="8" id="KW-1185">Reference proteome</keyword>
<dbReference type="GO" id="GO:0006086">
    <property type="term" value="P:pyruvate decarboxylation to acetyl-CoA"/>
    <property type="evidence" value="ECO:0007669"/>
    <property type="project" value="TreeGrafter"/>
</dbReference>
<dbReference type="EMBL" id="SMZO01000022">
    <property type="protein sequence ID" value="TDL87772.1"/>
    <property type="molecule type" value="Genomic_DNA"/>
</dbReference>
<dbReference type="Proteomes" id="UP000294562">
    <property type="component" value="Unassembled WGS sequence"/>
</dbReference>
<organism evidence="7 8">
    <name type="scientific">Meridianimarinicoccus aquatilis</name>
    <dbReference type="NCBI Taxonomy" id="2552766"/>
    <lineage>
        <taxon>Bacteria</taxon>
        <taxon>Pseudomonadati</taxon>
        <taxon>Pseudomonadota</taxon>
        <taxon>Alphaproteobacteria</taxon>
        <taxon>Rhodobacterales</taxon>
        <taxon>Paracoccaceae</taxon>
        <taxon>Meridianimarinicoccus</taxon>
    </lineage>
</organism>
<keyword evidence="5" id="KW-0012">Acyltransferase</keyword>
<gene>
    <name evidence="7" type="ORF">E2L05_11155</name>
</gene>
<evidence type="ECO:0000256" key="3">
    <source>
        <dbReference type="ARBA" id="ARBA00022679"/>
    </source>
</evidence>
<evidence type="ECO:0000313" key="7">
    <source>
        <dbReference type="EMBL" id="TDL87772.1"/>
    </source>
</evidence>
<comment type="cofactor">
    <cofactor evidence="1">
        <name>(R)-lipoate</name>
        <dbReference type="ChEBI" id="CHEBI:83088"/>
    </cofactor>
</comment>
<name>A0A4R6AVM8_9RHOB</name>
<dbReference type="AlphaFoldDB" id="A0A4R6AVM8"/>
<dbReference type="InterPro" id="IPR050743">
    <property type="entry name" value="2-oxoacid_DH_E2_comp"/>
</dbReference>
<dbReference type="PROSITE" id="PS00189">
    <property type="entry name" value="LIPOYL"/>
    <property type="match status" value="1"/>
</dbReference>
<accession>A0A4R6AVM8</accession>
<sequence length="83" mass="8442">MDVKVPDIGDFSDVPVVSVLVSVGDVVAAEDPLIELESDKATMEVPSPAAGKITEIKVAEGDKVGEGSVIMVMEAEGAADAEA</sequence>
<dbReference type="PANTHER" id="PTHR43178">
    <property type="entry name" value="DIHYDROLIPOAMIDE ACETYLTRANSFERASE COMPONENT OF PYRUVATE DEHYDROGENASE COMPLEX"/>
    <property type="match status" value="1"/>
</dbReference>
<keyword evidence="4" id="KW-0450">Lipoyl</keyword>